<keyword evidence="2" id="KW-1185">Reference proteome</keyword>
<organism evidence="1 2">
    <name type="scientific">Colocasia esculenta</name>
    <name type="common">Wild taro</name>
    <name type="synonym">Arum esculentum</name>
    <dbReference type="NCBI Taxonomy" id="4460"/>
    <lineage>
        <taxon>Eukaryota</taxon>
        <taxon>Viridiplantae</taxon>
        <taxon>Streptophyta</taxon>
        <taxon>Embryophyta</taxon>
        <taxon>Tracheophyta</taxon>
        <taxon>Spermatophyta</taxon>
        <taxon>Magnoliopsida</taxon>
        <taxon>Liliopsida</taxon>
        <taxon>Araceae</taxon>
        <taxon>Aroideae</taxon>
        <taxon>Colocasieae</taxon>
        <taxon>Colocasia</taxon>
    </lineage>
</organism>
<proteinExistence type="predicted"/>
<comment type="caution">
    <text evidence="1">The sequence shown here is derived from an EMBL/GenBank/DDBJ whole genome shotgun (WGS) entry which is preliminary data.</text>
</comment>
<protein>
    <submittedName>
        <fullName evidence="1">Uncharacterized protein</fullName>
    </submittedName>
</protein>
<dbReference type="EMBL" id="NMUH01005474">
    <property type="protein sequence ID" value="MQM12844.1"/>
    <property type="molecule type" value="Genomic_DNA"/>
</dbReference>
<name>A0A843X5A3_COLES</name>
<dbReference type="Proteomes" id="UP000652761">
    <property type="component" value="Unassembled WGS sequence"/>
</dbReference>
<dbReference type="AlphaFoldDB" id="A0A843X5A3"/>
<sequence length="90" mass="10622">MEKHSERRMSEIQKYWENTLARQKEVWWARKAAKSRGGGDSRSLSTYKRAYNDSHLVVYEVCKHRRKCLAKTVFLSKSSHTSMLPVFSQN</sequence>
<evidence type="ECO:0000313" key="2">
    <source>
        <dbReference type="Proteomes" id="UP000652761"/>
    </source>
</evidence>
<reference evidence="1" key="1">
    <citation type="submission" date="2017-07" db="EMBL/GenBank/DDBJ databases">
        <title>Taro Niue Genome Assembly and Annotation.</title>
        <authorList>
            <person name="Atibalentja N."/>
            <person name="Keating K."/>
            <person name="Fields C.J."/>
        </authorList>
    </citation>
    <scope>NUCLEOTIDE SEQUENCE</scope>
    <source>
        <strain evidence="1">Niue_2</strain>
        <tissue evidence="1">Leaf</tissue>
    </source>
</reference>
<gene>
    <name evidence="1" type="ORF">Taro_045766</name>
</gene>
<accession>A0A843X5A3</accession>
<evidence type="ECO:0000313" key="1">
    <source>
        <dbReference type="EMBL" id="MQM12844.1"/>
    </source>
</evidence>